<dbReference type="Pfam" id="PF00534">
    <property type="entry name" value="Glycos_transf_1"/>
    <property type="match status" value="1"/>
</dbReference>
<dbReference type="PANTHER" id="PTHR45947">
    <property type="entry name" value="SULFOQUINOVOSYL TRANSFERASE SQD2"/>
    <property type="match status" value="1"/>
</dbReference>
<protein>
    <submittedName>
        <fullName evidence="3">Uncharacterized protein</fullName>
    </submittedName>
</protein>
<accession>A0A1G1VR37</accession>
<comment type="caution">
    <text evidence="3">The sequence shown here is derived from an EMBL/GenBank/DDBJ whole genome shotgun (WGS) entry which is preliminary data.</text>
</comment>
<dbReference type="GO" id="GO:0016757">
    <property type="term" value="F:glycosyltransferase activity"/>
    <property type="evidence" value="ECO:0007669"/>
    <property type="project" value="InterPro"/>
</dbReference>
<gene>
    <name evidence="3" type="ORF">A2786_00415</name>
</gene>
<reference evidence="3 4" key="1">
    <citation type="journal article" date="2016" name="Nat. Commun.">
        <title>Thousands of microbial genomes shed light on interconnected biogeochemical processes in an aquifer system.</title>
        <authorList>
            <person name="Anantharaman K."/>
            <person name="Brown C.T."/>
            <person name="Hug L.A."/>
            <person name="Sharon I."/>
            <person name="Castelle C.J."/>
            <person name="Probst A.J."/>
            <person name="Thomas B.C."/>
            <person name="Singh A."/>
            <person name="Wilkins M.J."/>
            <person name="Karaoz U."/>
            <person name="Brodie E.L."/>
            <person name="Williams K.H."/>
            <person name="Hubbard S.S."/>
            <person name="Banfield J.F."/>
        </authorList>
    </citation>
    <scope>NUCLEOTIDE SEQUENCE [LARGE SCALE GENOMIC DNA]</scope>
</reference>
<dbReference type="Pfam" id="PF13439">
    <property type="entry name" value="Glyco_transf_4"/>
    <property type="match status" value="1"/>
</dbReference>
<proteinExistence type="predicted"/>
<dbReference type="AlphaFoldDB" id="A0A1G1VR37"/>
<dbReference type="PANTHER" id="PTHR45947:SF3">
    <property type="entry name" value="SULFOQUINOVOSYL TRANSFERASE SQD2"/>
    <property type="match status" value="1"/>
</dbReference>
<dbReference type="InterPro" id="IPR001296">
    <property type="entry name" value="Glyco_trans_1"/>
</dbReference>
<evidence type="ECO:0000313" key="3">
    <source>
        <dbReference type="EMBL" id="OGY17865.1"/>
    </source>
</evidence>
<organism evidence="3 4">
    <name type="scientific">Candidatus Chisholmbacteria bacterium RIFCSPHIGHO2_01_FULL_52_32</name>
    <dbReference type="NCBI Taxonomy" id="1797591"/>
    <lineage>
        <taxon>Bacteria</taxon>
        <taxon>Candidatus Chisholmiibacteriota</taxon>
    </lineage>
</organism>
<evidence type="ECO:0000259" key="2">
    <source>
        <dbReference type="Pfam" id="PF13439"/>
    </source>
</evidence>
<dbReference type="EMBL" id="MHCJ01000006">
    <property type="protein sequence ID" value="OGY17865.1"/>
    <property type="molecule type" value="Genomic_DNA"/>
</dbReference>
<feature type="domain" description="Glycosyl transferase family 1" evidence="1">
    <location>
        <begin position="191"/>
        <end position="338"/>
    </location>
</feature>
<dbReference type="SUPFAM" id="SSF53756">
    <property type="entry name" value="UDP-Glycosyltransferase/glycogen phosphorylase"/>
    <property type="match status" value="1"/>
</dbReference>
<feature type="domain" description="Glycosyltransferase subfamily 4-like N-terminal" evidence="2">
    <location>
        <begin position="13"/>
        <end position="189"/>
    </location>
</feature>
<evidence type="ECO:0000259" key="1">
    <source>
        <dbReference type="Pfam" id="PF00534"/>
    </source>
</evidence>
<sequence>MRVALVHDYLHEFGGAERVLLALSEIWQEAPIYTAYYLRNSSAWERFRDKDIRVSWFHWIPFASRLASPLRFLSPLVWRQFNYSNYDVVISSANWYITKGFRRGPNTVEVCYCHTPPRYLYGYQTSVEWRRYWPVRVYGMIVGHFLRMYDFRAAQRVDFFVANSKNVAKRIEKFYRKEATVIYPPVEIQKHVTRNKKQDGRDYYLVVSRIVGGKGLELAVEAANRMRISLKIVGKPAGWGSAGRRLRQMAGDTIEFLGEVADERLAELYAGARAFLATAEDEDFGITPVEAMAYGTPVVAYRGGGYVESVVEGKTGVFFDDYTVEGLVGAIRKFKVQSEKFKVEEIQKEAQRFSKERFKREMREFVEQCVTKGKVV</sequence>
<evidence type="ECO:0000313" key="4">
    <source>
        <dbReference type="Proteomes" id="UP000179233"/>
    </source>
</evidence>
<dbReference type="InterPro" id="IPR050194">
    <property type="entry name" value="Glycosyltransferase_grp1"/>
</dbReference>
<dbReference type="InterPro" id="IPR028098">
    <property type="entry name" value="Glyco_trans_4-like_N"/>
</dbReference>
<dbReference type="Proteomes" id="UP000179233">
    <property type="component" value="Unassembled WGS sequence"/>
</dbReference>
<dbReference type="Gene3D" id="3.40.50.2000">
    <property type="entry name" value="Glycogen Phosphorylase B"/>
    <property type="match status" value="2"/>
</dbReference>
<name>A0A1G1VR37_9BACT</name>